<evidence type="ECO:0000256" key="1">
    <source>
        <dbReference type="ARBA" id="ARBA00004389"/>
    </source>
</evidence>
<reference evidence="12 13" key="1">
    <citation type="journal article" date="2014" name="Genome Announc.">
        <title>Genome Sequence of the Microsporidian Species Nematocida sp1 Strain ERTm6 (ATCC PRA-372).</title>
        <authorList>
            <person name="Bakowski M.A."/>
            <person name="Priest M."/>
            <person name="Young S."/>
            <person name="Cuomo C.A."/>
            <person name="Troemel E.R."/>
        </authorList>
    </citation>
    <scope>NUCLEOTIDE SEQUENCE [LARGE SCALE GENOMIC DNA]</scope>
    <source>
        <strain evidence="12 13">ERTm6</strain>
    </source>
</reference>
<gene>
    <name evidence="11" type="primary">ALG14</name>
    <name evidence="12" type="ORF">NESG_00803</name>
</gene>
<evidence type="ECO:0000256" key="11">
    <source>
        <dbReference type="RuleBase" id="RU362127"/>
    </source>
</evidence>
<evidence type="ECO:0000256" key="3">
    <source>
        <dbReference type="ARBA" id="ARBA00009731"/>
    </source>
</evidence>
<dbReference type="GO" id="GO:0031965">
    <property type="term" value="C:nuclear membrane"/>
    <property type="evidence" value="ECO:0007669"/>
    <property type="project" value="UniProtKB-SubCell"/>
</dbReference>
<evidence type="ECO:0000256" key="5">
    <source>
        <dbReference type="ARBA" id="ARBA00017467"/>
    </source>
</evidence>
<evidence type="ECO:0000313" key="12">
    <source>
        <dbReference type="EMBL" id="KFG26652.1"/>
    </source>
</evidence>
<evidence type="ECO:0000256" key="7">
    <source>
        <dbReference type="ARBA" id="ARBA00022824"/>
    </source>
</evidence>
<dbReference type="Gene3D" id="3.40.50.2000">
    <property type="entry name" value="Glycogen Phosphorylase B"/>
    <property type="match status" value="1"/>
</dbReference>
<evidence type="ECO:0000256" key="9">
    <source>
        <dbReference type="ARBA" id="ARBA00023136"/>
    </source>
</evidence>
<sequence>MQKETVPLVVLGGGGHTQEIIYIMKIGPYFSNITLIHGSCDSLSKSLFLQEISPKKHTSYSMPRPNNVLEKYSVLQMICSLFSAIMIILRSKSDFLICNGPGISVPVALAYRLLHPGRPIFYIESMTRVKTLSAAGKIIQYIASVFIVQSKELSRNTYPCRRFHSIFKILPV</sequence>
<proteinExistence type="inferred from homology"/>
<keyword evidence="6" id="KW-0812">Transmembrane</keyword>
<dbReference type="PANTHER" id="PTHR12154:SF4">
    <property type="entry name" value="UDP-N-ACETYLGLUCOSAMINE TRANSFERASE SUBUNIT ALG14 HOMOLOG"/>
    <property type="match status" value="1"/>
</dbReference>
<dbReference type="PANTHER" id="PTHR12154">
    <property type="entry name" value="GLYCOSYL TRANSFERASE-RELATED"/>
    <property type="match status" value="1"/>
</dbReference>
<keyword evidence="9" id="KW-0472">Membrane</keyword>
<dbReference type="HOGENOM" id="CLU_064541_2_3_1"/>
<evidence type="ECO:0000256" key="10">
    <source>
        <dbReference type="ARBA" id="ARBA00032062"/>
    </source>
</evidence>
<keyword evidence="7 11" id="KW-0256">Endoplasmic reticulum</keyword>
<dbReference type="GO" id="GO:0043541">
    <property type="term" value="C:UDP-N-acetylglucosamine transferase complex"/>
    <property type="evidence" value="ECO:0007669"/>
    <property type="project" value="TreeGrafter"/>
</dbReference>
<evidence type="ECO:0000256" key="2">
    <source>
        <dbReference type="ARBA" id="ARBA00004590"/>
    </source>
</evidence>
<evidence type="ECO:0000256" key="8">
    <source>
        <dbReference type="ARBA" id="ARBA00022989"/>
    </source>
</evidence>
<comment type="function">
    <text evidence="11">Involved in protein N-glycosylation. Essential for the second step of the dolichol-linked oligosaccharide pathway. Anchors the catalytic subunit ALG13 to the ER.</text>
</comment>
<comment type="subunit">
    <text evidence="4 11">Heterodimer with ALG13 to form a functional enzyme.</text>
</comment>
<dbReference type="EMBL" id="AKIJ01000002">
    <property type="protein sequence ID" value="KFG26652.1"/>
    <property type="molecule type" value="Genomic_DNA"/>
</dbReference>
<dbReference type="GO" id="GO:0006488">
    <property type="term" value="P:dolichol-linked oligosaccharide biosynthetic process"/>
    <property type="evidence" value="ECO:0007669"/>
    <property type="project" value="InterPro"/>
</dbReference>
<evidence type="ECO:0000256" key="6">
    <source>
        <dbReference type="ARBA" id="ARBA00022692"/>
    </source>
</evidence>
<comment type="similarity">
    <text evidence="3 11">Belongs to the ALG14 family.</text>
</comment>
<organism evidence="12 13">
    <name type="scientific">Nematocida ausubeli (strain ATCC PRA-371 / ERTm2)</name>
    <name type="common">Nematode killer fungus</name>
    <dbReference type="NCBI Taxonomy" id="1913371"/>
    <lineage>
        <taxon>Eukaryota</taxon>
        <taxon>Fungi</taxon>
        <taxon>Fungi incertae sedis</taxon>
        <taxon>Microsporidia</taxon>
        <taxon>Nematocida</taxon>
    </lineage>
</organism>
<dbReference type="Pfam" id="PF08660">
    <property type="entry name" value="Alg14"/>
    <property type="match status" value="1"/>
</dbReference>
<dbReference type="InterPro" id="IPR013969">
    <property type="entry name" value="Oligosacch_biosynth_Alg14"/>
</dbReference>
<evidence type="ECO:0000313" key="13">
    <source>
        <dbReference type="Proteomes" id="UP000054524"/>
    </source>
</evidence>
<dbReference type="Proteomes" id="UP000054524">
    <property type="component" value="Unassembled WGS sequence"/>
</dbReference>
<dbReference type="GO" id="GO:0004577">
    <property type="term" value="F:N-acetylglucosaminyldiphosphodolichol N-acetylglucosaminyltransferase activity"/>
    <property type="evidence" value="ECO:0007669"/>
    <property type="project" value="TreeGrafter"/>
</dbReference>
<keyword evidence="13" id="KW-1185">Reference proteome</keyword>
<accession>A0A086J3D4</accession>
<evidence type="ECO:0000256" key="4">
    <source>
        <dbReference type="ARBA" id="ARBA00011335"/>
    </source>
</evidence>
<keyword evidence="8" id="KW-1133">Transmembrane helix</keyword>
<comment type="subcellular location">
    <subcellularLocation>
        <location evidence="1 11">Endoplasmic reticulum membrane</location>
        <topology evidence="1 11">Single-pass membrane protein</topology>
    </subcellularLocation>
    <subcellularLocation>
        <location evidence="2">Nucleus membrane</location>
        <topology evidence="2">Single-pass membrane protein</topology>
    </subcellularLocation>
</comment>
<name>A0A086J3D4_NEMA1</name>
<comment type="caution">
    <text evidence="12">The sequence shown here is derived from an EMBL/GenBank/DDBJ whole genome shotgun (WGS) entry which is preliminary data.</text>
</comment>
<protein>
    <recommendedName>
        <fullName evidence="5 11">UDP-N-acetylglucosamine transferase subunit ALG14</fullName>
    </recommendedName>
    <alternativeName>
        <fullName evidence="10 11">Asparagine-linked glycosylation protein 14</fullName>
    </alternativeName>
</protein>
<dbReference type="AlphaFoldDB" id="A0A086J3D4"/>